<feature type="domain" description="F-box" evidence="1">
    <location>
        <begin position="28"/>
        <end position="80"/>
    </location>
</feature>
<dbReference type="AlphaFoldDB" id="A0A9N8Z3R2"/>
<organism evidence="2 3">
    <name type="scientific">Acaulospora morrowiae</name>
    <dbReference type="NCBI Taxonomy" id="94023"/>
    <lineage>
        <taxon>Eukaryota</taxon>
        <taxon>Fungi</taxon>
        <taxon>Fungi incertae sedis</taxon>
        <taxon>Mucoromycota</taxon>
        <taxon>Glomeromycotina</taxon>
        <taxon>Glomeromycetes</taxon>
        <taxon>Diversisporales</taxon>
        <taxon>Acaulosporaceae</taxon>
        <taxon>Acaulospora</taxon>
    </lineage>
</organism>
<keyword evidence="3" id="KW-1185">Reference proteome</keyword>
<dbReference type="InterPro" id="IPR036047">
    <property type="entry name" value="F-box-like_dom_sf"/>
</dbReference>
<dbReference type="PROSITE" id="PS50181">
    <property type="entry name" value="FBOX"/>
    <property type="match status" value="1"/>
</dbReference>
<dbReference type="SUPFAM" id="SSF81383">
    <property type="entry name" value="F-box domain"/>
    <property type="match status" value="1"/>
</dbReference>
<comment type="caution">
    <text evidence="2">The sequence shown here is derived from an EMBL/GenBank/DDBJ whole genome shotgun (WGS) entry which is preliminary data.</text>
</comment>
<evidence type="ECO:0000313" key="3">
    <source>
        <dbReference type="Proteomes" id="UP000789342"/>
    </source>
</evidence>
<reference evidence="2" key="1">
    <citation type="submission" date="2021-06" db="EMBL/GenBank/DDBJ databases">
        <authorList>
            <person name="Kallberg Y."/>
            <person name="Tangrot J."/>
            <person name="Rosling A."/>
        </authorList>
    </citation>
    <scope>NUCLEOTIDE SEQUENCE</scope>
    <source>
        <strain evidence="2">CL551</strain>
    </source>
</reference>
<evidence type="ECO:0000259" key="1">
    <source>
        <dbReference type="PROSITE" id="PS50181"/>
    </source>
</evidence>
<dbReference type="CDD" id="cd09917">
    <property type="entry name" value="F-box_SF"/>
    <property type="match status" value="1"/>
</dbReference>
<dbReference type="InterPro" id="IPR001810">
    <property type="entry name" value="F-box_dom"/>
</dbReference>
<dbReference type="EMBL" id="CAJVPV010000726">
    <property type="protein sequence ID" value="CAG8471343.1"/>
    <property type="molecule type" value="Genomic_DNA"/>
</dbReference>
<dbReference type="Proteomes" id="UP000789342">
    <property type="component" value="Unassembled WGS sequence"/>
</dbReference>
<protein>
    <submittedName>
        <fullName evidence="2">189_t:CDS:1</fullName>
    </submittedName>
</protein>
<proteinExistence type="predicted"/>
<sequence length="100" mass="11625">MPIRSINHNFASLPKVIFNFPTLQMLNDDYLARLPVETLNTIMTYLSDDEQKNLSQTCKWLFRIVRKYKFGFVAPFWEVVNFGNVDGVDSDLIASNYRDG</sequence>
<name>A0A9N8Z3R2_9GLOM</name>
<evidence type="ECO:0000313" key="2">
    <source>
        <dbReference type="EMBL" id="CAG8471343.1"/>
    </source>
</evidence>
<feature type="non-terminal residue" evidence="2">
    <location>
        <position position="100"/>
    </location>
</feature>
<accession>A0A9N8Z3R2</accession>
<gene>
    <name evidence="2" type="ORF">AMORRO_LOCUS1870</name>
</gene>